<evidence type="ECO:0000313" key="4">
    <source>
        <dbReference type="Proteomes" id="UP001596052"/>
    </source>
</evidence>
<feature type="compositionally biased region" description="Low complexity" evidence="1">
    <location>
        <begin position="37"/>
        <end position="58"/>
    </location>
</feature>
<accession>A0ABW0KQG4</accession>
<evidence type="ECO:0000256" key="1">
    <source>
        <dbReference type="SAM" id="MobiDB-lite"/>
    </source>
</evidence>
<dbReference type="RefSeq" id="WP_377165597.1">
    <property type="nucleotide sequence ID" value="NZ_JBHSMQ010000003.1"/>
</dbReference>
<dbReference type="Proteomes" id="UP001596052">
    <property type="component" value="Unassembled WGS sequence"/>
</dbReference>
<dbReference type="Gene3D" id="3.40.630.40">
    <property type="entry name" value="Zn-dependent exopeptidases"/>
    <property type="match status" value="1"/>
</dbReference>
<protein>
    <recommendedName>
        <fullName evidence="5">N-acetylmuramoyl-L-alanine amidase</fullName>
    </recommendedName>
</protein>
<evidence type="ECO:0008006" key="5">
    <source>
        <dbReference type="Google" id="ProtNLM"/>
    </source>
</evidence>
<gene>
    <name evidence="3" type="ORF">ACFQDI_08915</name>
</gene>
<reference evidence="4" key="1">
    <citation type="journal article" date="2019" name="Int. J. Syst. Evol. Microbiol.">
        <title>The Global Catalogue of Microorganisms (GCM) 10K type strain sequencing project: providing services to taxonomists for standard genome sequencing and annotation.</title>
        <authorList>
            <consortium name="The Broad Institute Genomics Platform"/>
            <consortium name="The Broad Institute Genome Sequencing Center for Infectious Disease"/>
            <person name="Wu L."/>
            <person name="Ma J."/>
        </authorList>
    </citation>
    <scope>NUCLEOTIDE SEQUENCE [LARGE SCALE GENOMIC DNA]</scope>
    <source>
        <strain evidence="4">CGMCC 4.1469</strain>
    </source>
</reference>
<keyword evidence="4" id="KW-1185">Reference proteome</keyword>
<dbReference type="EMBL" id="JBHSMQ010000003">
    <property type="protein sequence ID" value="MFC5454971.1"/>
    <property type="molecule type" value="Genomic_DNA"/>
</dbReference>
<feature type="compositionally biased region" description="Pro residues" evidence="1">
    <location>
        <begin position="71"/>
        <end position="89"/>
    </location>
</feature>
<evidence type="ECO:0000313" key="3">
    <source>
        <dbReference type="EMBL" id="MFC5454971.1"/>
    </source>
</evidence>
<feature type="region of interest" description="Disordered" evidence="1">
    <location>
        <begin position="34"/>
        <end position="91"/>
    </location>
</feature>
<keyword evidence="2" id="KW-0732">Signal</keyword>
<feature type="signal peptide" evidence="2">
    <location>
        <begin position="1"/>
        <end position="26"/>
    </location>
</feature>
<dbReference type="SUPFAM" id="SSF53187">
    <property type="entry name" value="Zn-dependent exopeptidases"/>
    <property type="match status" value="1"/>
</dbReference>
<comment type="caution">
    <text evidence="3">The sequence shown here is derived from an EMBL/GenBank/DDBJ whole genome shotgun (WGS) entry which is preliminary data.</text>
</comment>
<feature type="chain" id="PRO_5045928340" description="N-acetylmuramoyl-L-alanine amidase" evidence="2">
    <location>
        <begin position="27"/>
        <end position="494"/>
    </location>
</feature>
<organism evidence="3 4">
    <name type="scientific">Prosthecobacter fluviatilis</name>
    <dbReference type="NCBI Taxonomy" id="445931"/>
    <lineage>
        <taxon>Bacteria</taxon>
        <taxon>Pseudomonadati</taxon>
        <taxon>Verrucomicrobiota</taxon>
        <taxon>Verrucomicrobiia</taxon>
        <taxon>Verrucomicrobiales</taxon>
        <taxon>Verrucomicrobiaceae</taxon>
        <taxon>Prosthecobacter</taxon>
    </lineage>
</organism>
<sequence length="494" mass="54033">MMMKRMLCGCALPVMLMSLMETAGMAQTIVPAPAPASPAQEAPGSQPAAPTAAPLTPAQVKPGTVAAAPEVPAPPAPAPAAPPPAPAPAAPARLDRLSALGTKPDWLKLQSFHQVLSRSEFEVAMRDVYSDGSPFPPPWTLEADGVVIKTGDPVKPEVRIAFAPRSQAPLPGTRTWRTAAEMPPLKGRPLLSDIHIAIDPGHIGGGYARMEERMLSFAPGESIQEGDLTLTTAQVLAERLKALGAYVSLVRDRAEPVTQQRPSDFVIQAKQILAEAGFPQAQENYSGVTGDAKILTVQWQTEKLFYRVSEIHARGEKVNNTIKPDVVLCLHYNAEAWGDATAPQFSPMNHMHVLINGCYSPLELEQQDVRYEMFHRLFSRIHQEELPLAEAVANGMRLSTGLPAYVYTTANARHVGTNSYVYARNLLANRLYDCPVVYLEPYVMNHEETYQRLLRGHFRGRTLIAGRLQSSAIEDYVQGVVKGVTAYYQKHRQP</sequence>
<proteinExistence type="predicted"/>
<name>A0ABW0KQG4_9BACT</name>
<evidence type="ECO:0000256" key="2">
    <source>
        <dbReference type="SAM" id="SignalP"/>
    </source>
</evidence>